<sequence length="380" mass="40784">MNRLSRRRVRLRATCGLIQRFEAAVFEVPLVSVPRAVVAVPARDEELRLPILLDALAGQAGLGSSGVNVVVVLNNCQDRSAEVAEQAARRNPRLALTVRNIKLPPERAHVGEARRIAMDEAAIIAGHGGVILTTDADATPPPNWISQTLAAFAAGADLVGGRLVGDPDEEAALGPDFLRRARSVCRYQDLCDELAALLDPLPFDPWPRHHDHTGASLAVRADVYRALGGLEPLPFREDLAFVAKARAGGYRLRHPPDLHVSISARLDGRARNGMADCLKAWCAAEAQGLPTFVEDPAAIEQRLRRRAALRALDGAPLALVSATLDRLGLSSDLDGDAHPAALIERHAADDPEAPQTVLVSDAIATLIDRIAYLRGEFDAA</sequence>
<dbReference type="InterPro" id="IPR001173">
    <property type="entry name" value="Glyco_trans_2-like"/>
</dbReference>
<evidence type="ECO:0000259" key="6">
    <source>
        <dbReference type="Pfam" id="PF00535"/>
    </source>
</evidence>
<proteinExistence type="predicted"/>
<evidence type="ECO:0000256" key="2">
    <source>
        <dbReference type="ARBA" id="ARBA00022475"/>
    </source>
</evidence>
<accession>A0A4Q9GM16</accession>
<organism evidence="7 8">
    <name type="scientific">Hansschlegelia quercus</name>
    <dbReference type="NCBI Taxonomy" id="2528245"/>
    <lineage>
        <taxon>Bacteria</taxon>
        <taxon>Pseudomonadati</taxon>
        <taxon>Pseudomonadota</taxon>
        <taxon>Alphaproteobacteria</taxon>
        <taxon>Hyphomicrobiales</taxon>
        <taxon>Methylopilaceae</taxon>
        <taxon>Hansschlegelia</taxon>
    </lineage>
</organism>
<reference evidence="7 8" key="1">
    <citation type="submission" date="2019-02" db="EMBL/GenBank/DDBJ databases">
        <title>Hansschlegelia quercus sp. nov., a novel methylotrophic bacterium from buds of oak (Quercus robur L.).</title>
        <authorList>
            <person name="Agafonova N.V."/>
            <person name="Kaparullina E.N."/>
            <person name="Grouzdev D.S."/>
            <person name="Doronina N.V."/>
        </authorList>
    </citation>
    <scope>NUCLEOTIDE SEQUENCE [LARGE SCALE GENOMIC DNA]</scope>
    <source>
        <strain evidence="7 8">Dub</strain>
    </source>
</reference>
<evidence type="ECO:0000256" key="4">
    <source>
        <dbReference type="ARBA" id="ARBA00022679"/>
    </source>
</evidence>
<comment type="caution">
    <text evidence="7">The sequence shown here is derived from an EMBL/GenBank/DDBJ whole genome shotgun (WGS) entry which is preliminary data.</text>
</comment>
<dbReference type="Gene3D" id="3.90.550.10">
    <property type="entry name" value="Spore Coat Polysaccharide Biosynthesis Protein SpsA, Chain A"/>
    <property type="match status" value="1"/>
</dbReference>
<dbReference type="EMBL" id="SIUB01000006">
    <property type="protein sequence ID" value="TBN51748.1"/>
    <property type="molecule type" value="Genomic_DNA"/>
</dbReference>
<evidence type="ECO:0000256" key="5">
    <source>
        <dbReference type="ARBA" id="ARBA00023136"/>
    </source>
</evidence>
<dbReference type="SUPFAM" id="SSF53448">
    <property type="entry name" value="Nucleotide-diphospho-sugar transferases"/>
    <property type="match status" value="1"/>
</dbReference>
<dbReference type="PANTHER" id="PTHR43646">
    <property type="entry name" value="GLYCOSYLTRANSFERASE"/>
    <property type="match status" value="1"/>
</dbReference>
<keyword evidence="3" id="KW-0328">Glycosyltransferase</keyword>
<dbReference type="GO" id="GO:0016757">
    <property type="term" value="F:glycosyltransferase activity"/>
    <property type="evidence" value="ECO:0007669"/>
    <property type="project" value="UniProtKB-KW"/>
</dbReference>
<comment type="subcellular location">
    <subcellularLocation>
        <location evidence="1">Cell membrane</location>
    </subcellularLocation>
</comment>
<feature type="domain" description="Glycosyltransferase 2-like" evidence="6">
    <location>
        <begin position="38"/>
        <end position="171"/>
    </location>
</feature>
<keyword evidence="2" id="KW-1003">Cell membrane</keyword>
<dbReference type="PANTHER" id="PTHR43646:SF2">
    <property type="entry name" value="GLYCOSYLTRANSFERASE 2-LIKE DOMAIN-CONTAINING PROTEIN"/>
    <property type="match status" value="1"/>
</dbReference>
<keyword evidence="4 7" id="KW-0808">Transferase</keyword>
<protein>
    <submittedName>
        <fullName evidence="7">Glycosyltransferase</fullName>
    </submittedName>
</protein>
<dbReference type="OrthoDB" id="114108at2"/>
<dbReference type="Proteomes" id="UP000291613">
    <property type="component" value="Unassembled WGS sequence"/>
</dbReference>
<dbReference type="InterPro" id="IPR029044">
    <property type="entry name" value="Nucleotide-diphossugar_trans"/>
</dbReference>
<keyword evidence="5" id="KW-0472">Membrane</keyword>
<dbReference type="AlphaFoldDB" id="A0A4Q9GM16"/>
<name>A0A4Q9GM16_9HYPH</name>
<evidence type="ECO:0000313" key="7">
    <source>
        <dbReference type="EMBL" id="TBN51748.1"/>
    </source>
</evidence>
<gene>
    <name evidence="7" type="ORF">EYR15_12595</name>
</gene>
<keyword evidence="8" id="KW-1185">Reference proteome</keyword>
<dbReference type="GO" id="GO:0005886">
    <property type="term" value="C:plasma membrane"/>
    <property type="evidence" value="ECO:0007669"/>
    <property type="project" value="UniProtKB-SubCell"/>
</dbReference>
<evidence type="ECO:0000256" key="3">
    <source>
        <dbReference type="ARBA" id="ARBA00022676"/>
    </source>
</evidence>
<evidence type="ECO:0000313" key="8">
    <source>
        <dbReference type="Proteomes" id="UP000291613"/>
    </source>
</evidence>
<evidence type="ECO:0000256" key="1">
    <source>
        <dbReference type="ARBA" id="ARBA00004236"/>
    </source>
</evidence>
<dbReference type="Pfam" id="PF00535">
    <property type="entry name" value="Glycos_transf_2"/>
    <property type="match status" value="1"/>
</dbReference>